<dbReference type="Pfam" id="PF02518">
    <property type="entry name" value="HATPase_c"/>
    <property type="match status" value="1"/>
</dbReference>
<dbReference type="EC" id="2.7.13.3" evidence="3"/>
<evidence type="ECO:0000256" key="4">
    <source>
        <dbReference type="ARBA" id="ARBA00022553"/>
    </source>
</evidence>
<keyword evidence="6 11" id="KW-0418">Kinase</keyword>
<evidence type="ECO:0000313" key="11">
    <source>
        <dbReference type="EMBL" id="SEC03736.1"/>
    </source>
</evidence>
<dbReference type="Gene3D" id="3.30.565.10">
    <property type="entry name" value="Histidine kinase-like ATPase, C-terminal domain"/>
    <property type="match status" value="1"/>
</dbReference>
<keyword evidence="9" id="KW-1133">Transmembrane helix</keyword>
<organism evidence="11 12">
    <name type="scientific">Arthrobacter woluwensis</name>
    <dbReference type="NCBI Taxonomy" id="156980"/>
    <lineage>
        <taxon>Bacteria</taxon>
        <taxon>Bacillati</taxon>
        <taxon>Actinomycetota</taxon>
        <taxon>Actinomycetes</taxon>
        <taxon>Micrococcales</taxon>
        <taxon>Micrococcaceae</taxon>
        <taxon>Arthrobacter</taxon>
    </lineage>
</organism>
<evidence type="ECO:0000256" key="1">
    <source>
        <dbReference type="ARBA" id="ARBA00000085"/>
    </source>
</evidence>
<evidence type="ECO:0000256" key="8">
    <source>
        <dbReference type="SAM" id="Coils"/>
    </source>
</evidence>
<dbReference type="PANTHER" id="PTHR43711:SF1">
    <property type="entry name" value="HISTIDINE KINASE 1"/>
    <property type="match status" value="1"/>
</dbReference>
<evidence type="ECO:0000313" key="12">
    <source>
        <dbReference type="Proteomes" id="UP000182652"/>
    </source>
</evidence>
<keyword evidence="12" id="KW-1185">Reference proteome</keyword>
<dbReference type="Proteomes" id="UP000182652">
    <property type="component" value="Unassembled WGS sequence"/>
</dbReference>
<keyword evidence="9" id="KW-0812">Transmembrane</keyword>
<dbReference type="AlphaFoldDB" id="A0A1H4P8E9"/>
<dbReference type="InterPro" id="IPR050736">
    <property type="entry name" value="Sensor_HK_Regulatory"/>
</dbReference>
<protein>
    <recommendedName>
        <fullName evidence="3">histidine kinase</fullName>
        <ecNumber evidence="3">2.7.13.3</ecNumber>
    </recommendedName>
</protein>
<keyword evidence="8" id="KW-0175">Coiled coil</keyword>
<feature type="transmembrane region" description="Helical" evidence="9">
    <location>
        <begin position="6"/>
        <end position="29"/>
    </location>
</feature>
<dbReference type="InterPro" id="IPR036097">
    <property type="entry name" value="HisK_dim/P_sf"/>
</dbReference>
<comment type="catalytic activity">
    <reaction evidence="1">
        <text>ATP + protein L-histidine = ADP + protein N-phospho-L-histidine.</text>
        <dbReference type="EC" id="2.7.13.3"/>
    </reaction>
</comment>
<dbReference type="InterPro" id="IPR003594">
    <property type="entry name" value="HATPase_dom"/>
</dbReference>
<evidence type="ECO:0000256" key="9">
    <source>
        <dbReference type="SAM" id="Phobius"/>
    </source>
</evidence>
<dbReference type="PANTHER" id="PTHR43711">
    <property type="entry name" value="TWO-COMPONENT HISTIDINE KINASE"/>
    <property type="match status" value="1"/>
</dbReference>
<dbReference type="PROSITE" id="PS50109">
    <property type="entry name" value="HIS_KIN"/>
    <property type="match status" value="1"/>
</dbReference>
<evidence type="ECO:0000256" key="2">
    <source>
        <dbReference type="ARBA" id="ARBA00004236"/>
    </source>
</evidence>
<feature type="coiled-coil region" evidence="8">
    <location>
        <begin position="126"/>
        <end position="153"/>
    </location>
</feature>
<dbReference type="Gene3D" id="1.10.287.130">
    <property type="match status" value="1"/>
</dbReference>
<sequence length="393" mass="41323">MLSPADLLLIVVTTAVCTGAVSLLAWLALRWNRRGSIASQFAIVIVAVVLSIACSTLAVLVEMFFSPHDLTVLVWVLGVSAVLSVTAAVLITGRTARRSLDALVASAQRVGDGAVVAAGTPGWQEFNELSAELAETSRRLAAARAELEKLDAARRQFYAGISHDLRTPLTGIRALAEALEDGVVEDAGATARRIGSRAEAMTRMVDDLFELSKLQEGTLRLQPELVELLDLVSDAVTDVQPLAERKGIRISQRGVEGRLLWADPRELSRVLGNLLSNGIRHAPEQSEILIAADTVGEDRLVLTVLDQGPGVAAEDLGRIFDVGWRADAARTAEEPSELSSGAGLGLAIVRGIVEAHGGKVRAGQVPDGFQLEVTLPLGGAGAGGAPPPASSVR</sequence>
<dbReference type="SUPFAM" id="SSF47384">
    <property type="entry name" value="Homodimeric domain of signal transducing histidine kinase"/>
    <property type="match status" value="1"/>
</dbReference>
<dbReference type="GO" id="GO:0000155">
    <property type="term" value="F:phosphorelay sensor kinase activity"/>
    <property type="evidence" value="ECO:0007669"/>
    <property type="project" value="InterPro"/>
</dbReference>
<dbReference type="SMART" id="SM00387">
    <property type="entry name" value="HATPase_c"/>
    <property type="match status" value="1"/>
</dbReference>
<dbReference type="STRING" id="156980.SAMN04489745_1904"/>
<accession>A0A1H4P8E9</accession>
<name>A0A1H4P8E9_9MICC</name>
<evidence type="ECO:0000256" key="5">
    <source>
        <dbReference type="ARBA" id="ARBA00022679"/>
    </source>
</evidence>
<dbReference type="CDD" id="cd00082">
    <property type="entry name" value="HisKA"/>
    <property type="match status" value="1"/>
</dbReference>
<evidence type="ECO:0000256" key="7">
    <source>
        <dbReference type="ARBA" id="ARBA00023012"/>
    </source>
</evidence>
<reference evidence="11 12" key="1">
    <citation type="submission" date="2016-10" db="EMBL/GenBank/DDBJ databases">
        <authorList>
            <person name="de Groot N.N."/>
        </authorList>
    </citation>
    <scope>NUCLEOTIDE SEQUENCE [LARGE SCALE GENOMIC DNA]</scope>
    <source>
        <strain evidence="11 12">DSM 10495</strain>
    </source>
</reference>
<keyword evidence="7" id="KW-0902">Two-component regulatory system</keyword>
<feature type="transmembrane region" description="Helical" evidence="9">
    <location>
        <begin position="41"/>
        <end position="66"/>
    </location>
</feature>
<dbReference type="InterPro" id="IPR004358">
    <property type="entry name" value="Sig_transdc_His_kin-like_C"/>
</dbReference>
<dbReference type="InterPro" id="IPR005467">
    <property type="entry name" value="His_kinase_dom"/>
</dbReference>
<evidence type="ECO:0000256" key="3">
    <source>
        <dbReference type="ARBA" id="ARBA00012438"/>
    </source>
</evidence>
<dbReference type="GO" id="GO:0005886">
    <property type="term" value="C:plasma membrane"/>
    <property type="evidence" value="ECO:0007669"/>
    <property type="project" value="UniProtKB-SubCell"/>
</dbReference>
<evidence type="ECO:0000256" key="6">
    <source>
        <dbReference type="ARBA" id="ARBA00022777"/>
    </source>
</evidence>
<gene>
    <name evidence="11" type="ORF">SAMN04489745_1904</name>
</gene>
<dbReference type="CDD" id="cd00075">
    <property type="entry name" value="HATPase"/>
    <property type="match status" value="1"/>
</dbReference>
<proteinExistence type="predicted"/>
<feature type="domain" description="Histidine kinase" evidence="10">
    <location>
        <begin position="160"/>
        <end position="379"/>
    </location>
</feature>
<feature type="transmembrane region" description="Helical" evidence="9">
    <location>
        <begin position="72"/>
        <end position="91"/>
    </location>
</feature>
<dbReference type="Pfam" id="PF00512">
    <property type="entry name" value="HisKA"/>
    <property type="match status" value="1"/>
</dbReference>
<dbReference type="PRINTS" id="PR00344">
    <property type="entry name" value="BCTRLSENSOR"/>
</dbReference>
<dbReference type="InterPro" id="IPR003661">
    <property type="entry name" value="HisK_dim/P_dom"/>
</dbReference>
<keyword evidence="5" id="KW-0808">Transferase</keyword>
<comment type="subcellular location">
    <subcellularLocation>
        <location evidence="2">Cell membrane</location>
    </subcellularLocation>
</comment>
<dbReference type="SUPFAM" id="SSF55874">
    <property type="entry name" value="ATPase domain of HSP90 chaperone/DNA topoisomerase II/histidine kinase"/>
    <property type="match status" value="1"/>
</dbReference>
<keyword evidence="9" id="KW-0472">Membrane</keyword>
<dbReference type="EMBL" id="FNSN01000003">
    <property type="protein sequence ID" value="SEC03736.1"/>
    <property type="molecule type" value="Genomic_DNA"/>
</dbReference>
<evidence type="ECO:0000259" key="10">
    <source>
        <dbReference type="PROSITE" id="PS50109"/>
    </source>
</evidence>
<keyword evidence="4" id="KW-0597">Phosphoprotein</keyword>
<dbReference type="SMART" id="SM00388">
    <property type="entry name" value="HisKA"/>
    <property type="match status" value="1"/>
</dbReference>
<dbReference type="InterPro" id="IPR036890">
    <property type="entry name" value="HATPase_C_sf"/>
</dbReference>
<dbReference type="RefSeq" id="WP_066212087.1">
    <property type="nucleotide sequence ID" value="NZ_FNSN01000003.1"/>
</dbReference>